<feature type="transmembrane region" description="Helical" evidence="5">
    <location>
        <begin position="207"/>
        <end position="226"/>
    </location>
</feature>
<sequence length="510" mass="54696">MSQTEQVKLEKSLSPAQVWALALGSIVGWGCFVLPGDMFLPQAGPLGTLIGFGLGAFLLCFVAVCYSYMIKYAPVAGGAFAYAYVGFGPTAAFVCGWALVLGYIAIIGIDIAALALIFRFLFPGVFEFGALYTIAGWDVYTGEVLLMTGATLLFGWLNYRGVSFAGKLQVVLAFLLTIGIISLFAGTASQETAHLSNLTPLFSEHRSTVACVLLILAISPFLFVGFDTVPQAAEEFSFEPSRARNIMIIAIICGVILYSLVTLSVGIVIPYPEMLARMDALRLSGGTAWATGEAATIAFGKFGAVVLSCAVMGAVCTGINGFYIATSRLLLSMARGRILPAWFGDIHPKYRSPYKAILFTIVIVLLTPFAGRSVVGWIVDMSSVGTGIGYLFTCLAARRVLLGSTGVSDKATRLFCCSVGTLTAVMCIVLLLVPGSPAHISVASQWCLVVWVAMGFFFYFSNRSVWVKLPEVELRSNVLGSADIPVFFKPRNPQPMGNAEPVRVRSEYKD</sequence>
<dbReference type="InterPro" id="IPR050367">
    <property type="entry name" value="APC_superfamily"/>
</dbReference>
<evidence type="ECO:0000256" key="4">
    <source>
        <dbReference type="ARBA" id="ARBA00023136"/>
    </source>
</evidence>
<evidence type="ECO:0000256" key="5">
    <source>
        <dbReference type="SAM" id="Phobius"/>
    </source>
</evidence>
<feature type="transmembrane region" description="Helical" evidence="5">
    <location>
        <begin position="356"/>
        <end position="378"/>
    </location>
</feature>
<dbReference type="Proteomes" id="UP000189733">
    <property type="component" value="Unassembled WGS sequence"/>
</dbReference>
<feature type="transmembrane region" description="Helical" evidence="5">
    <location>
        <begin position="414"/>
        <end position="433"/>
    </location>
</feature>
<dbReference type="Gene3D" id="1.20.1740.10">
    <property type="entry name" value="Amino acid/polyamine transporter I"/>
    <property type="match status" value="1"/>
</dbReference>
<evidence type="ECO:0000256" key="3">
    <source>
        <dbReference type="ARBA" id="ARBA00022989"/>
    </source>
</evidence>
<organism evidence="7 8">
    <name type="scientific">Desulfobaculum bizertense DSM 18034</name>
    <dbReference type="NCBI Taxonomy" id="1121442"/>
    <lineage>
        <taxon>Bacteria</taxon>
        <taxon>Pseudomonadati</taxon>
        <taxon>Thermodesulfobacteriota</taxon>
        <taxon>Desulfovibrionia</taxon>
        <taxon>Desulfovibrionales</taxon>
        <taxon>Desulfovibrionaceae</taxon>
        <taxon>Desulfobaculum</taxon>
    </lineage>
</organism>
<feature type="transmembrane region" description="Helical" evidence="5">
    <location>
        <begin position="439"/>
        <end position="460"/>
    </location>
</feature>
<feature type="transmembrane region" description="Helical" evidence="5">
    <location>
        <begin position="302"/>
        <end position="325"/>
    </location>
</feature>
<feature type="transmembrane region" description="Helical" evidence="5">
    <location>
        <begin position="170"/>
        <end position="187"/>
    </location>
</feature>
<feature type="transmembrane region" description="Helical" evidence="5">
    <location>
        <begin position="81"/>
        <end position="104"/>
    </location>
</feature>
<keyword evidence="3 5" id="KW-1133">Transmembrane helix</keyword>
<feature type="transmembrane region" description="Helical" evidence="5">
    <location>
        <begin position="246"/>
        <end position="269"/>
    </location>
</feature>
<dbReference type="GO" id="GO:0055085">
    <property type="term" value="P:transmembrane transport"/>
    <property type="evidence" value="ECO:0007669"/>
    <property type="project" value="InterPro"/>
</dbReference>
<name>A0A1T4VQB7_9BACT</name>
<dbReference type="Pfam" id="PF00324">
    <property type="entry name" value="AA_permease"/>
    <property type="match status" value="1"/>
</dbReference>
<accession>A0A1T4VQB7</accession>
<feature type="transmembrane region" description="Helical" evidence="5">
    <location>
        <begin position="46"/>
        <end position="69"/>
    </location>
</feature>
<gene>
    <name evidence="7" type="ORF">SAMN02745702_00777</name>
</gene>
<keyword evidence="8" id="KW-1185">Reference proteome</keyword>
<feature type="transmembrane region" description="Helical" evidence="5">
    <location>
        <begin position="16"/>
        <end position="34"/>
    </location>
</feature>
<dbReference type="EMBL" id="FUYA01000002">
    <property type="protein sequence ID" value="SKA67184.1"/>
    <property type="molecule type" value="Genomic_DNA"/>
</dbReference>
<dbReference type="PANTHER" id="PTHR42770">
    <property type="entry name" value="AMINO ACID TRANSPORTER-RELATED"/>
    <property type="match status" value="1"/>
</dbReference>
<dbReference type="STRING" id="1121442.SAMN02745702_00777"/>
<keyword evidence="2 5" id="KW-0812">Transmembrane</keyword>
<evidence type="ECO:0000256" key="2">
    <source>
        <dbReference type="ARBA" id="ARBA00022692"/>
    </source>
</evidence>
<protein>
    <submittedName>
        <fullName evidence="7">Amino acid/polyamine/organocation transporter, APC superfamily</fullName>
    </submittedName>
</protein>
<dbReference type="GO" id="GO:0016020">
    <property type="term" value="C:membrane"/>
    <property type="evidence" value="ECO:0007669"/>
    <property type="project" value="UniProtKB-SubCell"/>
</dbReference>
<dbReference type="PANTHER" id="PTHR42770:SF7">
    <property type="entry name" value="MEMBRANE PROTEIN"/>
    <property type="match status" value="1"/>
</dbReference>
<proteinExistence type="predicted"/>
<reference evidence="7 8" key="1">
    <citation type="submission" date="2017-02" db="EMBL/GenBank/DDBJ databases">
        <authorList>
            <person name="Peterson S.W."/>
        </authorList>
    </citation>
    <scope>NUCLEOTIDE SEQUENCE [LARGE SCALE GENOMIC DNA]</scope>
    <source>
        <strain evidence="7 8">DSM 18034</strain>
    </source>
</reference>
<dbReference type="InterPro" id="IPR004841">
    <property type="entry name" value="AA-permease/SLC12A_dom"/>
</dbReference>
<feature type="transmembrane region" description="Helical" evidence="5">
    <location>
        <begin position="140"/>
        <end position="158"/>
    </location>
</feature>
<evidence type="ECO:0000259" key="6">
    <source>
        <dbReference type="Pfam" id="PF00324"/>
    </source>
</evidence>
<feature type="domain" description="Amino acid permease/ SLC12A" evidence="6">
    <location>
        <begin position="20"/>
        <end position="466"/>
    </location>
</feature>
<evidence type="ECO:0000313" key="7">
    <source>
        <dbReference type="EMBL" id="SKA67184.1"/>
    </source>
</evidence>
<dbReference type="RefSeq" id="WP_078684087.1">
    <property type="nucleotide sequence ID" value="NZ_FUYA01000002.1"/>
</dbReference>
<dbReference type="OrthoDB" id="138827at2"/>
<evidence type="ECO:0000256" key="1">
    <source>
        <dbReference type="ARBA" id="ARBA00004141"/>
    </source>
</evidence>
<dbReference type="AlphaFoldDB" id="A0A1T4VQB7"/>
<comment type="subcellular location">
    <subcellularLocation>
        <location evidence="1">Membrane</location>
        <topology evidence="1">Multi-pass membrane protein</topology>
    </subcellularLocation>
</comment>
<feature type="transmembrane region" description="Helical" evidence="5">
    <location>
        <begin position="384"/>
        <end position="402"/>
    </location>
</feature>
<keyword evidence="4 5" id="KW-0472">Membrane</keyword>
<dbReference type="PIRSF" id="PIRSF006060">
    <property type="entry name" value="AA_transporter"/>
    <property type="match status" value="1"/>
</dbReference>
<evidence type="ECO:0000313" key="8">
    <source>
        <dbReference type="Proteomes" id="UP000189733"/>
    </source>
</evidence>